<reference evidence="9" key="1">
    <citation type="submission" date="2016-02" db="EMBL/GenBank/DDBJ databases">
        <title>Draft genome sequence of Microdochium bolleyi, a fungal endophyte of beachgrass.</title>
        <authorList>
            <consortium name="DOE Joint Genome Institute"/>
            <person name="David A.S."/>
            <person name="May G."/>
            <person name="Haridas S."/>
            <person name="Lim J."/>
            <person name="Wang M."/>
            <person name="Labutti K."/>
            <person name="Lipzen A."/>
            <person name="Barry K."/>
            <person name="Grigoriev I.V."/>
        </authorList>
    </citation>
    <scope>NUCLEOTIDE SEQUENCE [LARGE SCALE GENOMIC DNA]</scope>
    <source>
        <strain evidence="9">J235TASD1</strain>
    </source>
</reference>
<keyword evidence="3" id="KW-0862">Zinc</keyword>
<evidence type="ECO:0000313" key="9">
    <source>
        <dbReference type="Proteomes" id="UP000070501"/>
    </source>
</evidence>
<dbReference type="InterPro" id="IPR001841">
    <property type="entry name" value="Znf_RING"/>
</dbReference>
<accession>A0A136JJW3</accession>
<evidence type="ECO:0000259" key="6">
    <source>
        <dbReference type="PROSITE" id="PS50089"/>
    </source>
</evidence>
<dbReference type="Gene3D" id="2.30.130.40">
    <property type="entry name" value="LON domain-like"/>
    <property type="match status" value="1"/>
</dbReference>
<dbReference type="GO" id="GO:0006508">
    <property type="term" value="P:proteolysis"/>
    <property type="evidence" value="ECO:0007669"/>
    <property type="project" value="UniProtKB-KW"/>
</dbReference>
<dbReference type="SUPFAM" id="SSF57850">
    <property type="entry name" value="RING/U-box"/>
    <property type="match status" value="2"/>
</dbReference>
<evidence type="ECO:0000256" key="4">
    <source>
        <dbReference type="PROSITE-ProRule" id="PRU00175"/>
    </source>
</evidence>
<evidence type="ECO:0000313" key="8">
    <source>
        <dbReference type="EMBL" id="KXJ97441.1"/>
    </source>
</evidence>
<feature type="domain" description="RING-type" evidence="6">
    <location>
        <begin position="249"/>
        <end position="287"/>
    </location>
</feature>
<dbReference type="GO" id="GO:0061630">
    <property type="term" value="F:ubiquitin protein ligase activity"/>
    <property type="evidence" value="ECO:0007669"/>
    <property type="project" value="TreeGrafter"/>
</dbReference>
<dbReference type="CDD" id="cd16514">
    <property type="entry name" value="RING-HC_LONFs_rpt2"/>
    <property type="match status" value="1"/>
</dbReference>
<dbReference type="Gene3D" id="3.30.40.10">
    <property type="entry name" value="Zinc/RING finger domain, C3HC4 (zinc finger)"/>
    <property type="match status" value="2"/>
</dbReference>
<evidence type="ECO:0000256" key="1">
    <source>
        <dbReference type="ARBA" id="ARBA00022723"/>
    </source>
</evidence>
<evidence type="ECO:0000259" key="7">
    <source>
        <dbReference type="PROSITE" id="PS51787"/>
    </source>
</evidence>
<dbReference type="GO" id="GO:0008233">
    <property type="term" value="F:peptidase activity"/>
    <property type="evidence" value="ECO:0007669"/>
    <property type="project" value="UniProtKB-KW"/>
</dbReference>
<dbReference type="SMART" id="SM00184">
    <property type="entry name" value="RING"/>
    <property type="match status" value="2"/>
</dbReference>
<protein>
    <submittedName>
        <fullName evidence="8">ATP-dependent protease La domain-containing protein</fullName>
    </submittedName>
</protein>
<dbReference type="EMBL" id="KQ964245">
    <property type="protein sequence ID" value="KXJ97441.1"/>
    <property type="molecule type" value="Genomic_DNA"/>
</dbReference>
<dbReference type="InParanoid" id="A0A136JJW3"/>
<dbReference type="Proteomes" id="UP000070501">
    <property type="component" value="Unassembled WGS sequence"/>
</dbReference>
<evidence type="ECO:0000256" key="5">
    <source>
        <dbReference type="SAM" id="MobiDB-lite"/>
    </source>
</evidence>
<feature type="compositionally biased region" description="Low complexity" evidence="5">
    <location>
        <begin position="1"/>
        <end position="37"/>
    </location>
</feature>
<keyword evidence="1" id="KW-0479">Metal-binding</keyword>
<dbReference type="InterPro" id="IPR003111">
    <property type="entry name" value="Lon_prtase_N"/>
</dbReference>
<dbReference type="InterPro" id="IPR017907">
    <property type="entry name" value="Znf_RING_CS"/>
</dbReference>
<feature type="region of interest" description="Disordered" evidence="5">
    <location>
        <begin position="1"/>
        <end position="46"/>
    </location>
</feature>
<keyword evidence="9" id="KW-1185">Reference proteome</keyword>
<dbReference type="InterPro" id="IPR027370">
    <property type="entry name" value="Znf-RING_euk"/>
</dbReference>
<dbReference type="InterPro" id="IPR013083">
    <property type="entry name" value="Znf_RING/FYVE/PHD"/>
</dbReference>
<organism evidence="8 9">
    <name type="scientific">Microdochium bolleyi</name>
    <dbReference type="NCBI Taxonomy" id="196109"/>
    <lineage>
        <taxon>Eukaryota</taxon>
        <taxon>Fungi</taxon>
        <taxon>Dikarya</taxon>
        <taxon>Ascomycota</taxon>
        <taxon>Pezizomycotina</taxon>
        <taxon>Sordariomycetes</taxon>
        <taxon>Xylariomycetidae</taxon>
        <taxon>Xylariales</taxon>
        <taxon>Microdochiaceae</taxon>
        <taxon>Microdochium</taxon>
    </lineage>
</organism>
<dbReference type="PANTHER" id="PTHR23327:SF42">
    <property type="entry name" value="LON PEPTIDASE N-TERMINAL DOMAIN AND RING FINGER PROTEIN C14F5.10C"/>
    <property type="match status" value="1"/>
</dbReference>
<dbReference type="STRING" id="196109.A0A136JJW3"/>
<gene>
    <name evidence="8" type="ORF">Micbo1qcDRAFT_7858</name>
</gene>
<sequence length="588" mass="65377">MSAAVATASSPSRSSSHTSNSIRSGRSSGQGSNRSSAHGSAPAPNLVESGDVAEVAELILDAVKDCRKIIRLVQCKVCSGVLNKPVTTPCGRSLCQRCLPETHVRNNISWPATANWLEGFTCPFPDCQKEHALGACSPDVTLSKAIDSFDAAVNASQSRADQPDCSVLVTTIDEWQVAGVPSLAKRDDSDMVYNGGRLLATYMLAKAGRLKYDSETSYTIVRGDQDTLDLLEKTVFTDIKESVRSEMDCQVCQALLLDPLTTTCGHTFCRSCVRRFLDHSTLCPVCRRSLSIQVQASEESSPANLRLTKILNGFWADTLMSRAQALRLEQQASHGGYDIPIFVCTLSFPRMSTFLHVFEPRYRLMMRRAMESDRTFGMVLYKRNPQPNGPYFEEVGTLLRIVNLEYMPDGRSLVETVGVSRFRVTRSGLLDGYIVGNIARIDDISLEDEEAMEIAETTRGQGVRNFAQRDVAFDPDNNEDQPPPTPISLDELESRSTQELADIGIAFVRRMQHQSVSWLVPRILAIYGECPTDPATFPWWLGSILPVRDEEKYLLLCTTSVRGRLKICCRWIIEWESSRWSLTDCLVL</sequence>
<proteinExistence type="predicted"/>
<dbReference type="Pfam" id="PF13445">
    <property type="entry name" value="zf-RING_UBOX"/>
    <property type="match status" value="1"/>
</dbReference>
<dbReference type="AlphaFoldDB" id="A0A136JJW3"/>
<dbReference type="SUPFAM" id="SSF88697">
    <property type="entry name" value="PUA domain-like"/>
    <property type="match status" value="1"/>
</dbReference>
<dbReference type="PROSITE" id="PS00518">
    <property type="entry name" value="ZF_RING_1"/>
    <property type="match status" value="1"/>
</dbReference>
<dbReference type="GO" id="GO:0008270">
    <property type="term" value="F:zinc ion binding"/>
    <property type="evidence" value="ECO:0007669"/>
    <property type="project" value="UniProtKB-KW"/>
</dbReference>
<dbReference type="PROSITE" id="PS51787">
    <property type="entry name" value="LON_N"/>
    <property type="match status" value="1"/>
</dbReference>
<keyword evidence="2 4" id="KW-0863">Zinc-finger</keyword>
<dbReference type="Pfam" id="PF02190">
    <property type="entry name" value="LON_substr_bdg"/>
    <property type="match status" value="1"/>
</dbReference>
<dbReference type="SMART" id="SM00464">
    <property type="entry name" value="LON"/>
    <property type="match status" value="1"/>
</dbReference>
<evidence type="ECO:0000256" key="3">
    <source>
        <dbReference type="ARBA" id="ARBA00022833"/>
    </source>
</evidence>
<keyword evidence="8" id="KW-0645">Protease</keyword>
<dbReference type="InterPro" id="IPR046336">
    <property type="entry name" value="Lon_prtase_N_sf"/>
</dbReference>
<feature type="domain" description="Lon N-terminal" evidence="7">
    <location>
        <begin position="328"/>
        <end position="576"/>
    </location>
</feature>
<dbReference type="PROSITE" id="PS50089">
    <property type="entry name" value="ZF_RING_2"/>
    <property type="match status" value="1"/>
</dbReference>
<dbReference type="InterPro" id="IPR015947">
    <property type="entry name" value="PUA-like_sf"/>
</dbReference>
<dbReference type="Pfam" id="PF13923">
    <property type="entry name" value="zf-C3HC4_2"/>
    <property type="match status" value="1"/>
</dbReference>
<dbReference type="PANTHER" id="PTHR23327">
    <property type="entry name" value="RING FINGER PROTEIN 127"/>
    <property type="match status" value="1"/>
</dbReference>
<name>A0A136JJW3_9PEZI</name>
<dbReference type="OrthoDB" id="264917at2759"/>
<evidence type="ECO:0000256" key="2">
    <source>
        <dbReference type="ARBA" id="ARBA00022771"/>
    </source>
</evidence>
<keyword evidence="8" id="KW-0378">Hydrolase</keyword>
<dbReference type="Gene3D" id="1.20.58.1480">
    <property type="match status" value="1"/>
</dbReference>